<gene>
    <name evidence="3" type="ORF">BIN_B_03658</name>
</gene>
<reference evidence="3" key="1">
    <citation type="submission" date="2019-05" db="EMBL/GenBank/DDBJ databases">
        <authorList>
            <person name="Naeem R."/>
            <person name="Antony C."/>
            <person name="Guan Q."/>
        </authorList>
    </citation>
    <scope>NUCLEOTIDE SEQUENCE</scope>
    <source>
        <strain evidence="3">2</strain>
    </source>
</reference>
<organism evidence="3">
    <name type="scientific">Mycobacterium riyadhense</name>
    <dbReference type="NCBI Taxonomy" id="486698"/>
    <lineage>
        <taxon>Bacteria</taxon>
        <taxon>Bacillati</taxon>
        <taxon>Actinomycetota</taxon>
        <taxon>Actinomycetes</taxon>
        <taxon>Mycobacteriales</taxon>
        <taxon>Mycobacteriaceae</taxon>
        <taxon>Mycobacterium</taxon>
    </lineage>
</organism>
<proteinExistence type="predicted"/>
<dbReference type="InterPro" id="IPR038332">
    <property type="entry name" value="PPE_sf"/>
</dbReference>
<dbReference type="Gene3D" id="1.10.287.850">
    <property type="entry name" value="HP0062-like domain"/>
    <property type="match status" value="1"/>
</dbReference>
<dbReference type="SUPFAM" id="SSF140459">
    <property type="entry name" value="PE/PPE dimer-like"/>
    <property type="match status" value="1"/>
</dbReference>
<evidence type="ECO:0000313" key="3">
    <source>
        <dbReference type="EMBL" id="VTP00659.1"/>
    </source>
</evidence>
<name>A0A653ETP0_9MYCO</name>
<protein>
    <submittedName>
        <fullName evidence="3">PE family protein</fullName>
    </submittedName>
</protein>
<dbReference type="InterPro" id="IPR000084">
    <property type="entry name" value="PE-PGRS_N"/>
</dbReference>
<sequence>MRNVVCDSRAGVCDGSRFGPGKYRVDDQRGTAAAALPTTGILAAGADEVSAAIAALFGAHGQAYQALSAQAAALHAQFVQSLNSASGAYAAAETANVEQQLLNAINALTQALLGRPLIGNGADGTTPGQAGAPGGLLYGNGGNGQPTRGANTRWAQRRTSV</sequence>
<dbReference type="EMBL" id="LR589106">
    <property type="protein sequence ID" value="VTP00659.1"/>
    <property type="molecule type" value="Genomic_DNA"/>
</dbReference>
<dbReference type="Pfam" id="PF00934">
    <property type="entry name" value="PE"/>
    <property type="match status" value="1"/>
</dbReference>
<feature type="region of interest" description="Disordered" evidence="1">
    <location>
        <begin position="139"/>
        <end position="161"/>
    </location>
</feature>
<dbReference type="AlphaFoldDB" id="A0A653ETP0"/>
<evidence type="ECO:0000259" key="2">
    <source>
        <dbReference type="Pfam" id="PF00934"/>
    </source>
</evidence>
<accession>A0A653ETP0</accession>
<evidence type="ECO:0000256" key="1">
    <source>
        <dbReference type="SAM" id="MobiDB-lite"/>
    </source>
</evidence>
<feature type="domain" description="PE" evidence="2">
    <location>
        <begin position="30"/>
        <end position="96"/>
    </location>
</feature>
<feature type="compositionally biased region" description="Polar residues" evidence="1">
    <location>
        <begin position="145"/>
        <end position="161"/>
    </location>
</feature>